<evidence type="ECO:0000256" key="2">
    <source>
        <dbReference type="SAM" id="Phobius"/>
    </source>
</evidence>
<feature type="compositionally biased region" description="Basic and acidic residues" evidence="1">
    <location>
        <begin position="1"/>
        <end position="13"/>
    </location>
</feature>
<name>A0A6J4J194_9ACTN</name>
<gene>
    <name evidence="3" type="ORF">AVDCRST_MAG41-2531</name>
</gene>
<keyword evidence="2" id="KW-0472">Membrane</keyword>
<proteinExistence type="predicted"/>
<feature type="transmembrane region" description="Helical" evidence="2">
    <location>
        <begin position="92"/>
        <end position="114"/>
    </location>
</feature>
<feature type="transmembrane region" description="Helical" evidence="2">
    <location>
        <begin position="120"/>
        <end position="138"/>
    </location>
</feature>
<feature type="region of interest" description="Disordered" evidence="1">
    <location>
        <begin position="1"/>
        <end position="54"/>
    </location>
</feature>
<dbReference type="AlphaFoldDB" id="A0A6J4J194"/>
<reference evidence="3" key="1">
    <citation type="submission" date="2020-02" db="EMBL/GenBank/DDBJ databases">
        <authorList>
            <person name="Meier V. D."/>
        </authorList>
    </citation>
    <scope>NUCLEOTIDE SEQUENCE</scope>
    <source>
        <strain evidence="3">AVDCRST_MAG41</strain>
    </source>
</reference>
<accession>A0A6J4J194</accession>
<evidence type="ECO:0000256" key="1">
    <source>
        <dbReference type="SAM" id="MobiDB-lite"/>
    </source>
</evidence>
<feature type="non-terminal residue" evidence="3">
    <location>
        <position position="1"/>
    </location>
</feature>
<protein>
    <submittedName>
        <fullName evidence="3">Uncharacterized protein</fullName>
    </submittedName>
</protein>
<organism evidence="3">
    <name type="scientific">uncultured Mycobacteriales bacterium</name>
    <dbReference type="NCBI Taxonomy" id="581187"/>
    <lineage>
        <taxon>Bacteria</taxon>
        <taxon>Bacillati</taxon>
        <taxon>Actinomycetota</taxon>
        <taxon>Actinomycetes</taxon>
        <taxon>Mycobacteriales</taxon>
        <taxon>environmental samples</taxon>
    </lineage>
</organism>
<keyword evidence="2" id="KW-0812">Transmembrane</keyword>
<evidence type="ECO:0000313" key="3">
    <source>
        <dbReference type="EMBL" id="CAA9264229.1"/>
    </source>
</evidence>
<keyword evidence="2" id="KW-1133">Transmembrane helix</keyword>
<dbReference type="EMBL" id="CADCTP010000235">
    <property type="protein sequence ID" value="CAA9264229.1"/>
    <property type="molecule type" value="Genomic_DNA"/>
</dbReference>
<sequence length="178" mass="18893">PPRAAARVEEPARRRAGATRADLAGPDTVGSTALAPRRLPPEPDEVTDTGARRTRSTFHVATAADAAPAAERDAYDAYDDYDEDDSSLLLQWGIFVAQTLTGAAVGLGVWLGFFRLWSTWPLYAAPAVGVVMIAMLVGGRTLRRRHGHDLDLFTAVLAIGIGTVLTVLPAAFTLQGVA</sequence>
<feature type="transmembrane region" description="Helical" evidence="2">
    <location>
        <begin position="150"/>
        <end position="172"/>
    </location>
</feature>